<protein>
    <submittedName>
        <fullName evidence="3">Uncharacterized protein</fullName>
    </submittedName>
</protein>
<dbReference type="AlphaFoldDB" id="A0A5E4D9C6"/>
<evidence type="ECO:0000313" key="4">
    <source>
        <dbReference type="Proteomes" id="UP000335636"/>
    </source>
</evidence>
<gene>
    <name evidence="2" type="ORF">GHT09_012658</name>
    <name evidence="3" type="ORF">MONAX_5E042198</name>
</gene>
<dbReference type="Proteomes" id="UP000335636">
    <property type="component" value="Unassembled WGS sequence"/>
</dbReference>
<dbReference type="EMBL" id="CABDUW010004409">
    <property type="protein sequence ID" value="VTJ90360.1"/>
    <property type="molecule type" value="Genomic_DNA"/>
</dbReference>
<dbReference type="Proteomes" id="UP000662637">
    <property type="component" value="Unassembled WGS sequence"/>
</dbReference>
<evidence type="ECO:0000256" key="1">
    <source>
        <dbReference type="SAM" id="MobiDB-lite"/>
    </source>
</evidence>
<dbReference type="EMBL" id="WJEC01002576">
    <property type="protein sequence ID" value="KAF7476256.1"/>
    <property type="molecule type" value="Genomic_DNA"/>
</dbReference>
<organism evidence="3 4">
    <name type="scientific">Marmota monax</name>
    <name type="common">Woodchuck</name>
    <dbReference type="NCBI Taxonomy" id="9995"/>
    <lineage>
        <taxon>Eukaryota</taxon>
        <taxon>Metazoa</taxon>
        <taxon>Chordata</taxon>
        <taxon>Craniata</taxon>
        <taxon>Vertebrata</taxon>
        <taxon>Euteleostomi</taxon>
        <taxon>Mammalia</taxon>
        <taxon>Eutheria</taxon>
        <taxon>Euarchontoglires</taxon>
        <taxon>Glires</taxon>
        <taxon>Rodentia</taxon>
        <taxon>Sciuromorpha</taxon>
        <taxon>Sciuridae</taxon>
        <taxon>Xerinae</taxon>
        <taxon>Marmotini</taxon>
        <taxon>Marmota</taxon>
    </lineage>
</organism>
<keyword evidence="4" id="KW-1185">Reference proteome</keyword>
<reference evidence="2" key="2">
    <citation type="submission" date="2020-08" db="EMBL/GenBank/DDBJ databases">
        <authorList>
            <person name="Shumante A."/>
            <person name="Zimin A.V."/>
            <person name="Puiu D."/>
            <person name="Salzberg S.L."/>
        </authorList>
    </citation>
    <scope>NUCLEOTIDE SEQUENCE</scope>
    <source>
        <strain evidence="2">WC2-LM</strain>
        <tissue evidence="2">Liver</tissue>
    </source>
</reference>
<proteinExistence type="predicted"/>
<accession>A0A5E4D9C6</accession>
<sequence length="82" mass="8648">MRCIMGAGAATGQSPPRPRSLTRSRGRRSRGRRRRGGLGGLTVPWAAKRRECEPGRRTTVKTAAACAGETGLSAQTATAARL</sequence>
<evidence type="ECO:0000313" key="3">
    <source>
        <dbReference type="EMBL" id="VTJ90360.1"/>
    </source>
</evidence>
<feature type="compositionally biased region" description="Basic residues" evidence="1">
    <location>
        <begin position="20"/>
        <end position="36"/>
    </location>
</feature>
<reference evidence="3 4" key="1">
    <citation type="submission" date="2019-04" db="EMBL/GenBank/DDBJ databases">
        <authorList>
            <person name="Alioto T."/>
            <person name="Alioto T."/>
        </authorList>
    </citation>
    <scope>NUCLEOTIDE SEQUENCE [LARGE SCALE GENOMIC DNA]</scope>
</reference>
<feature type="region of interest" description="Disordered" evidence="1">
    <location>
        <begin position="1"/>
        <end position="40"/>
    </location>
</feature>
<name>A0A5E4D9C6_MARMO</name>
<evidence type="ECO:0000313" key="2">
    <source>
        <dbReference type="EMBL" id="KAF7476256.1"/>
    </source>
</evidence>